<dbReference type="FunFam" id="3.30.70.330:FF:000450">
    <property type="entry name" value="RNA binding motif, single stranded interacting protein 1a"/>
    <property type="match status" value="1"/>
</dbReference>
<dbReference type="InterPro" id="IPR035979">
    <property type="entry name" value="RBD_domain_sf"/>
</dbReference>
<dbReference type="Gene3D" id="3.30.70.330">
    <property type="match status" value="2"/>
</dbReference>
<feature type="compositionally biased region" description="Low complexity" evidence="9">
    <location>
        <begin position="497"/>
        <end position="513"/>
    </location>
</feature>
<proteinExistence type="predicted"/>
<feature type="region of interest" description="Disordered" evidence="9">
    <location>
        <begin position="276"/>
        <end position="334"/>
    </location>
</feature>
<feature type="compositionally biased region" description="Basic and acidic residues" evidence="9">
    <location>
        <begin position="276"/>
        <end position="286"/>
    </location>
</feature>
<dbReference type="GO" id="GO:0005886">
    <property type="term" value="C:plasma membrane"/>
    <property type="evidence" value="ECO:0007669"/>
    <property type="project" value="TreeGrafter"/>
</dbReference>
<dbReference type="PANTHER" id="PTHR46514:SF4">
    <property type="entry name" value="MYC BOX-DEPENDENT-INTERACTING PROTEIN 1"/>
    <property type="match status" value="1"/>
</dbReference>
<dbReference type="EMBL" id="HAEI01000204">
    <property type="protein sequence ID" value="SBR70682.1"/>
    <property type="molecule type" value="Transcribed_RNA"/>
</dbReference>
<dbReference type="SUPFAM" id="SSF54928">
    <property type="entry name" value="RNA-binding domain, RBD"/>
    <property type="match status" value="2"/>
</dbReference>
<evidence type="ECO:0000256" key="1">
    <source>
        <dbReference type="ARBA" id="ARBA00004308"/>
    </source>
</evidence>
<organism evidence="12">
    <name type="scientific">Nothobranchius rachovii</name>
    <name type="common">bluefin notho</name>
    <dbReference type="NCBI Taxonomy" id="451742"/>
    <lineage>
        <taxon>Eukaryota</taxon>
        <taxon>Metazoa</taxon>
        <taxon>Chordata</taxon>
        <taxon>Craniata</taxon>
        <taxon>Vertebrata</taxon>
        <taxon>Euteleostomi</taxon>
        <taxon>Actinopterygii</taxon>
        <taxon>Neopterygii</taxon>
        <taxon>Teleostei</taxon>
        <taxon>Neoteleostei</taxon>
        <taxon>Acanthomorphata</taxon>
        <taxon>Ovalentaria</taxon>
        <taxon>Atherinomorphae</taxon>
        <taxon>Cyprinodontiformes</taxon>
        <taxon>Nothobranchiidae</taxon>
        <taxon>Nothobranchius</taxon>
    </lineage>
</organism>
<gene>
    <name evidence="12" type="primary">BIN1</name>
</gene>
<dbReference type="PROSITE" id="PS50102">
    <property type="entry name" value="RRM"/>
    <property type="match status" value="2"/>
</dbReference>
<evidence type="ECO:0000256" key="5">
    <source>
        <dbReference type="ARBA" id="ARBA00023054"/>
    </source>
</evidence>
<keyword evidence="7" id="KW-0694">RNA-binding</keyword>
<dbReference type="FunFam" id="1.20.1270.60:FF:000013">
    <property type="entry name" value="Amphiphysin isoform 2"/>
    <property type="match status" value="1"/>
</dbReference>
<keyword evidence="4" id="KW-0963">Cytoplasm</keyword>
<reference evidence="12" key="1">
    <citation type="submission" date="2016-05" db="EMBL/GenBank/DDBJ databases">
        <authorList>
            <person name="Lavstsen T."/>
            <person name="Jespersen J.S."/>
        </authorList>
    </citation>
    <scope>NUCLEOTIDE SEQUENCE</scope>
    <source>
        <tissue evidence="12">Brain</tissue>
    </source>
</reference>
<feature type="domain" description="RRM" evidence="10">
    <location>
        <begin position="521"/>
        <end position="594"/>
    </location>
</feature>
<feature type="compositionally biased region" description="Basic and acidic residues" evidence="9">
    <location>
        <begin position="433"/>
        <end position="443"/>
    </location>
</feature>
<comment type="subcellular location">
    <subcellularLocation>
        <location evidence="2">Cytoplasm</location>
    </subcellularLocation>
    <subcellularLocation>
        <location evidence="1">Endomembrane system</location>
    </subcellularLocation>
</comment>
<dbReference type="SMART" id="SM00721">
    <property type="entry name" value="BAR"/>
    <property type="match status" value="1"/>
</dbReference>
<feature type="compositionally biased region" description="Acidic residues" evidence="9">
    <location>
        <begin position="463"/>
        <end position="481"/>
    </location>
</feature>
<dbReference type="PROSITE" id="PS51021">
    <property type="entry name" value="BAR"/>
    <property type="match status" value="1"/>
</dbReference>
<feature type="region of interest" description="Disordered" evidence="9">
    <location>
        <begin position="427"/>
        <end position="516"/>
    </location>
</feature>
<dbReference type="SMART" id="SM00360">
    <property type="entry name" value="RRM"/>
    <property type="match status" value="2"/>
</dbReference>
<evidence type="ECO:0000256" key="6">
    <source>
        <dbReference type="ARBA" id="ARBA00023136"/>
    </source>
</evidence>
<dbReference type="FunFam" id="3.30.70.330:FF:000169">
    <property type="entry name" value="protein alan shepard isoform X4"/>
    <property type="match status" value="1"/>
</dbReference>
<evidence type="ECO:0000256" key="8">
    <source>
        <dbReference type="SAM" id="Coils"/>
    </source>
</evidence>
<dbReference type="GO" id="GO:0048156">
    <property type="term" value="F:tau protein binding"/>
    <property type="evidence" value="ECO:0007669"/>
    <property type="project" value="TreeGrafter"/>
</dbReference>
<evidence type="ECO:0000259" key="11">
    <source>
        <dbReference type="PROSITE" id="PS51021"/>
    </source>
</evidence>
<protein>
    <submittedName>
        <fullName evidence="12">Bridging integrator 1</fullName>
    </submittedName>
</protein>
<feature type="compositionally biased region" description="Acidic residues" evidence="9">
    <location>
        <begin position="444"/>
        <end position="454"/>
    </location>
</feature>
<keyword evidence="5 8" id="KW-0175">Coiled coil</keyword>
<dbReference type="InterPro" id="IPR027267">
    <property type="entry name" value="AH/BAR_dom_sf"/>
</dbReference>
<sequence length="849" mass="93113">MAELNLGKGLTAGKVASNVQKKLTRAQEKVLQKLGKADETKDAAFEEWVINFNKQYTEGSKLQRDLRAYLEAVKAMHESSKNLQACLGDMYDQDWHGKNEVDSVLEDCDVLWTDYHQKLVDHALISMDTYLGQFPDIKARIAKRDRKLVDYDSARHNYAATHKTKKKDGGIKITKPSTLLERATPGWAQGILSAHNLAQTSLSKSQAEEELERAQKVFEEINLDLQEELPSLWNSRVGFYVSTFQSLAGFEEKFHKEISRLDQDLYDVLVNLEKSDPNRKTDRQDDSSSEANRSSKDASNHSLRPGGPPPIPKSPSKLRPAVPPPPKVTPSKELKTENIINLFDAAAAPDISVTSPTEAANWDSWHEDSGAREENPQKHYDPVAAAAEAWGDDGTQPIRYDPIAAATESWGDGGTQPAHYDSVTADQEEWGDDGSHLAHHEPDAEPQEGWDDDTEHAGREEPPADETPDDEAPADSTEEETTTPTASESDNKEGRFSISCRTTSSSSNSSSSTGLEQLSKTNLYIRGLPPATTDLDLVKLCHQYGKIQSAKAILDKTTNKCKGYGFVDFDSPAAALKAVHALKTSGIQAQMAKQQEQDPTNLYISNLPLSVDEKELEKMLQPFGQVVSTRILRDYSGNSRGVGFARMDTTDQCSAVISHFNGKFLKLASGALAPSQPLLCKFADSQKKKHAHGGFVPNGQTGDLRLGAMTLTYDPSSAAIQTGYYPSPYPVTNRIMTVQPAMSPYMSPVSAYQVQSHSWLAHQPYIMQHPAAVMSPSVDPSMSMHPSAMITQQIGQLSLGNTGAYIPANSSVQGAYMPQYAPMQAAPENGTLHQVDSSNNSSPYSQLSK</sequence>
<evidence type="ECO:0000256" key="4">
    <source>
        <dbReference type="ARBA" id="ARBA00022490"/>
    </source>
</evidence>
<dbReference type="InterPro" id="IPR012677">
    <property type="entry name" value="Nucleotide-bd_a/b_plait_sf"/>
</dbReference>
<evidence type="ECO:0000256" key="9">
    <source>
        <dbReference type="SAM" id="MobiDB-lite"/>
    </source>
</evidence>
<dbReference type="InterPro" id="IPR000504">
    <property type="entry name" value="RRM_dom"/>
</dbReference>
<dbReference type="PRINTS" id="PR01251">
    <property type="entry name" value="AMPHIPHYSIN"/>
</dbReference>
<name>A0A1A8NPL6_9TELE</name>
<feature type="domain" description="RRM" evidence="10">
    <location>
        <begin position="600"/>
        <end position="685"/>
    </location>
</feature>
<keyword evidence="3" id="KW-0728">SH3 domain</keyword>
<dbReference type="AlphaFoldDB" id="A0A1A8NPL6"/>
<evidence type="ECO:0000256" key="7">
    <source>
        <dbReference type="PROSITE-ProRule" id="PRU00176"/>
    </source>
</evidence>
<feature type="coiled-coil region" evidence="8">
    <location>
        <begin position="197"/>
        <end position="228"/>
    </location>
</feature>
<dbReference type="InterPro" id="IPR003005">
    <property type="entry name" value="Amphiphysin"/>
</dbReference>
<dbReference type="InterPro" id="IPR004148">
    <property type="entry name" value="BAR_dom"/>
</dbReference>
<dbReference type="GO" id="GO:0008021">
    <property type="term" value="C:synaptic vesicle"/>
    <property type="evidence" value="ECO:0007669"/>
    <property type="project" value="TreeGrafter"/>
</dbReference>
<evidence type="ECO:0000256" key="3">
    <source>
        <dbReference type="ARBA" id="ARBA00022443"/>
    </source>
</evidence>
<feature type="region of interest" description="Disordered" evidence="9">
    <location>
        <begin position="827"/>
        <end position="849"/>
    </location>
</feature>
<dbReference type="PANTHER" id="PTHR46514">
    <property type="entry name" value="AMPHIPHYSIN"/>
    <property type="match status" value="1"/>
</dbReference>
<evidence type="ECO:0000313" key="12">
    <source>
        <dbReference type="EMBL" id="SBR70682.1"/>
    </source>
</evidence>
<dbReference type="GO" id="GO:0003723">
    <property type="term" value="F:RNA binding"/>
    <property type="evidence" value="ECO:0007669"/>
    <property type="project" value="UniProtKB-UniRule"/>
</dbReference>
<evidence type="ECO:0000259" key="10">
    <source>
        <dbReference type="PROSITE" id="PS50102"/>
    </source>
</evidence>
<keyword evidence="6" id="KW-0472">Membrane</keyword>
<dbReference type="SUPFAM" id="SSF103657">
    <property type="entry name" value="BAR/IMD domain-like"/>
    <property type="match status" value="1"/>
</dbReference>
<evidence type="ECO:0000256" key="2">
    <source>
        <dbReference type="ARBA" id="ARBA00004496"/>
    </source>
</evidence>
<reference evidence="12" key="2">
    <citation type="submission" date="2016-06" db="EMBL/GenBank/DDBJ databases">
        <title>The genome of a short-lived fish provides insights into sex chromosome evolution and the genetic control of aging.</title>
        <authorList>
            <person name="Reichwald K."/>
            <person name="Felder M."/>
            <person name="Petzold A."/>
            <person name="Koch P."/>
            <person name="Groth M."/>
            <person name="Platzer M."/>
        </authorList>
    </citation>
    <scope>NUCLEOTIDE SEQUENCE</scope>
    <source>
        <tissue evidence="12">Brain</tissue>
    </source>
</reference>
<dbReference type="Gene3D" id="1.20.1270.60">
    <property type="entry name" value="Arfaptin homology (AH) domain/BAR domain"/>
    <property type="match status" value="1"/>
</dbReference>
<dbReference type="Pfam" id="PF00076">
    <property type="entry name" value="RRM_1"/>
    <property type="match status" value="2"/>
</dbReference>
<feature type="domain" description="BAR" evidence="11">
    <location>
        <begin position="30"/>
        <end position="278"/>
    </location>
</feature>
<dbReference type="Pfam" id="PF03114">
    <property type="entry name" value="BAR"/>
    <property type="match status" value="1"/>
</dbReference>
<accession>A0A1A8NPL6</accession>
<dbReference type="GO" id="GO:0005543">
    <property type="term" value="F:phospholipid binding"/>
    <property type="evidence" value="ECO:0007669"/>
    <property type="project" value="TreeGrafter"/>
</dbReference>